<dbReference type="EMBL" id="BKCJ010544564">
    <property type="protein sequence ID" value="GFB06528.1"/>
    <property type="molecule type" value="Genomic_DNA"/>
</dbReference>
<protein>
    <submittedName>
        <fullName evidence="1">Uncharacterized protein</fullName>
    </submittedName>
</protein>
<evidence type="ECO:0000313" key="1">
    <source>
        <dbReference type="EMBL" id="GFB06528.1"/>
    </source>
</evidence>
<organism evidence="1">
    <name type="scientific">Tanacetum cinerariifolium</name>
    <name type="common">Dalmatian daisy</name>
    <name type="synonym">Chrysanthemum cinerariifolium</name>
    <dbReference type="NCBI Taxonomy" id="118510"/>
    <lineage>
        <taxon>Eukaryota</taxon>
        <taxon>Viridiplantae</taxon>
        <taxon>Streptophyta</taxon>
        <taxon>Embryophyta</taxon>
        <taxon>Tracheophyta</taxon>
        <taxon>Spermatophyta</taxon>
        <taxon>Magnoliopsida</taxon>
        <taxon>eudicotyledons</taxon>
        <taxon>Gunneridae</taxon>
        <taxon>Pentapetalae</taxon>
        <taxon>asterids</taxon>
        <taxon>campanulids</taxon>
        <taxon>Asterales</taxon>
        <taxon>Asteraceae</taxon>
        <taxon>Asteroideae</taxon>
        <taxon>Anthemideae</taxon>
        <taxon>Anthemidinae</taxon>
        <taxon>Tanacetum</taxon>
    </lineage>
</organism>
<feature type="non-terminal residue" evidence="1">
    <location>
        <position position="1"/>
    </location>
</feature>
<comment type="caution">
    <text evidence="1">The sequence shown here is derived from an EMBL/GenBank/DDBJ whole genome shotgun (WGS) entry which is preliminary data.</text>
</comment>
<proteinExistence type="predicted"/>
<gene>
    <name evidence="1" type="ORF">Tci_678499</name>
</gene>
<dbReference type="AlphaFoldDB" id="A0A699KQK6"/>
<accession>A0A699KQK6</accession>
<sequence length="76" mass="8741">VARRHGGDGGGDDRLPPYQAALKERYWVPEEDGSYDLERIRRGRPSFISEADWDAQLAFWNDPKNLARAVQNKQNL</sequence>
<reference evidence="1" key="1">
    <citation type="journal article" date="2019" name="Sci. Rep.">
        <title>Draft genome of Tanacetum cinerariifolium, the natural source of mosquito coil.</title>
        <authorList>
            <person name="Yamashiro T."/>
            <person name="Shiraishi A."/>
            <person name="Satake H."/>
            <person name="Nakayama K."/>
        </authorList>
    </citation>
    <scope>NUCLEOTIDE SEQUENCE</scope>
</reference>
<name>A0A699KQK6_TANCI</name>
<feature type="non-terminal residue" evidence="1">
    <location>
        <position position="76"/>
    </location>
</feature>